<name>A0A655W2W5_VIBCL</name>
<dbReference type="Proteomes" id="UP000046067">
    <property type="component" value="Unassembled WGS sequence"/>
</dbReference>
<reference evidence="1 2" key="1">
    <citation type="submission" date="2015-07" db="EMBL/GenBank/DDBJ databases">
        <authorList>
            <consortium name="Pathogen Informatics"/>
        </authorList>
    </citation>
    <scope>NUCLEOTIDE SEQUENCE [LARGE SCALE GENOMIC DNA]</scope>
    <source>
        <strain evidence="1 2">A325</strain>
    </source>
</reference>
<accession>A0A655W2W5</accession>
<sequence length="58" mass="6655">MPRLTSHTYYDFLLLLNDFGLSVHSANFLIFSGTGQVGLQVCSKITTKYNLTIFYYLK</sequence>
<protein>
    <submittedName>
        <fullName evidence="1">Uncharacterized protein</fullName>
    </submittedName>
</protein>
<gene>
    <name evidence="1" type="ORF">ERS013201_01029</name>
</gene>
<proteinExistence type="predicted"/>
<dbReference type="AlphaFoldDB" id="A0A655W2W5"/>
<dbReference type="EMBL" id="CWQJ01000005">
    <property type="protein sequence ID" value="CSB81908.1"/>
    <property type="molecule type" value="Genomic_DNA"/>
</dbReference>
<evidence type="ECO:0000313" key="2">
    <source>
        <dbReference type="Proteomes" id="UP000046067"/>
    </source>
</evidence>
<organism evidence="1 2">
    <name type="scientific">Vibrio cholerae</name>
    <dbReference type="NCBI Taxonomy" id="666"/>
    <lineage>
        <taxon>Bacteria</taxon>
        <taxon>Pseudomonadati</taxon>
        <taxon>Pseudomonadota</taxon>
        <taxon>Gammaproteobacteria</taxon>
        <taxon>Vibrionales</taxon>
        <taxon>Vibrionaceae</taxon>
        <taxon>Vibrio</taxon>
    </lineage>
</organism>
<evidence type="ECO:0000313" key="1">
    <source>
        <dbReference type="EMBL" id="CSB81908.1"/>
    </source>
</evidence>